<name>A0A9N9KD75_9GLOM</name>
<feature type="non-terminal residue" evidence="1">
    <location>
        <position position="1"/>
    </location>
</feature>
<feature type="non-terminal residue" evidence="1">
    <location>
        <position position="48"/>
    </location>
</feature>
<dbReference type="AlphaFoldDB" id="A0A9N9KD75"/>
<organism evidence="1 2">
    <name type="scientific">Racocetra fulgida</name>
    <dbReference type="NCBI Taxonomy" id="60492"/>
    <lineage>
        <taxon>Eukaryota</taxon>
        <taxon>Fungi</taxon>
        <taxon>Fungi incertae sedis</taxon>
        <taxon>Mucoromycota</taxon>
        <taxon>Glomeromycotina</taxon>
        <taxon>Glomeromycetes</taxon>
        <taxon>Diversisporales</taxon>
        <taxon>Gigasporaceae</taxon>
        <taxon>Racocetra</taxon>
    </lineage>
</organism>
<dbReference type="EMBL" id="CAJVPZ010104880">
    <property type="protein sequence ID" value="CAG8824115.1"/>
    <property type="molecule type" value="Genomic_DNA"/>
</dbReference>
<reference evidence="1" key="1">
    <citation type="submission" date="2021-06" db="EMBL/GenBank/DDBJ databases">
        <authorList>
            <person name="Kallberg Y."/>
            <person name="Tangrot J."/>
            <person name="Rosling A."/>
        </authorList>
    </citation>
    <scope>NUCLEOTIDE SEQUENCE</scope>
    <source>
        <strain evidence="1">IN212</strain>
    </source>
</reference>
<evidence type="ECO:0000313" key="2">
    <source>
        <dbReference type="Proteomes" id="UP000789396"/>
    </source>
</evidence>
<evidence type="ECO:0000313" key="1">
    <source>
        <dbReference type="EMBL" id="CAG8824115.1"/>
    </source>
</evidence>
<gene>
    <name evidence="1" type="ORF">RFULGI_LOCUS19891</name>
</gene>
<protein>
    <submittedName>
        <fullName evidence="1">10530_t:CDS:1</fullName>
    </submittedName>
</protein>
<accession>A0A9N9KD75</accession>
<sequence length="48" mass="5408">KIKTISVFFAPLTMDEVVDTAIKLTELRIPKTEVLITIVNESKYALTN</sequence>
<keyword evidence="2" id="KW-1185">Reference proteome</keyword>
<proteinExistence type="predicted"/>
<comment type="caution">
    <text evidence="1">The sequence shown here is derived from an EMBL/GenBank/DDBJ whole genome shotgun (WGS) entry which is preliminary data.</text>
</comment>
<dbReference type="Proteomes" id="UP000789396">
    <property type="component" value="Unassembled WGS sequence"/>
</dbReference>
<dbReference type="OrthoDB" id="2309455at2759"/>